<name>A0A936Z9Q9_9BURK</name>
<protein>
    <recommendedName>
        <fullName evidence="4">Pilus assembly protein PilX</fullName>
    </recommendedName>
</protein>
<evidence type="ECO:0000313" key="3">
    <source>
        <dbReference type="Proteomes" id="UP000599109"/>
    </source>
</evidence>
<feature type="transmembrane region" description="Helical" evidence="1">
    <location>
        <begin position="20"/>
        <end position="39"/>
    </location>
</feature>
<organism evidence="2 3">
    <name type="scientific">Ramlibacter monticola</name>
    <dbReference type="NCBI Taxonomy" id="1926872"/>
    <lineage>
        <taxon>Bacteria</taxon>
        <taxon>Pseudomonadati</taxon>
        <taxon>Pseudomonadota</taxon>
        <taxon>Betaproteobacteria</taxon>
        <taxon>Burkholderiales</taxon>
        <taxon>Comamonadaceae</taxon>
        <taxon>Ramlibacter</taxon>
    </lineage>
</organism>
<dbReference type="EMBL" id="JAEQNE010000010">
    <property type="protein sequence ID" value="MBL0394855.1"/>
    <property type="molecule type" value="Genomic_DNA"/>
</dbReference>
<gene>
    <name evidence="2" type="ORF">JJ685_27195</name>
</gene>
<sequence>MLKRRTVPSPLRRARQRGIVLVVALVVLVAITIAGISMIRSVDTATLVAGNLAFQQSATRAADKGVEEAIRALEVDLEGRRDSDDPTSGYFAMLQAAQNPAPGQTWQEFWKLSLADSAKLWNEDEFGNRIEYVIHRQCPSAGAPGVGVSCVMSPAIMDKRGGQGIDDPSYEVATAVYYRITVRVSGPRRTESYVQAYVTK</sequence>
<evidence type="ECO:0000313" key="2">
    <source>
        <dbReference type="EMBL" id="MBL0394855.1"/>
    </source>
</evidence>
<evidence type="ECO:0000256" key="1">
    <source>
        <dbReference type="SAM" id="Phobius"/>
    </source>
</evidence>
<evidence type="ECO:0008006" key="4">
    <source>
        <dbReference type="Google" id="ProtNLM"/>
    </source>
</evidence>
<dbReference type="Proteomes" id="UP000599109">
    <property type="component" value="Unassembled WGS sequence"/>
</dbReference>
<dbReference type="AlphaFoldDB" id="A0A936Z9Q9"/>
<proteinExistence type="predicted"/>
<keyword evidence="1" id="KW-0812">Transmembrane</keyword>
<keyword evidence="1" id="KW-1133">Transmembrane helix</keyword>
<dbReference type="RefSeq" id="WP_201677527.1">
    <property type="nucleotide sequence ID" value="NZ_JAEQNE010000010.1"/>
</dbReference>
<comment type="caution">
    <text evidence="2">The sequence shown here is derived from an EMBL/GenBank/DDBJ whole genome shotgun (WGS) entry which is preliminary data.</text>
</comment>
<accession>A0A936Z9Q9</accession>
<keyword evidence="1" id="KW-0472">Membrane</keyword>
<keyword evidence="3" id="KW-1185">Reference proteome</keyword>
<reference evidence="2 3" key="1">
    <citation type="journal article" date="2017" name="Int. J. Syst. Evol. Microbiol.">
        <title>Ramlibacter monticola sp. nov., isolated from forest soil.</title>
        <authorList>
            <person name="Chaudhary D.K."/>
            <person name="Kim J."/>
        </authorList>
    </citation>
    <scope>NUCLEOTIDE SEQUENCE [LARGE SCALE GENOMIC DNA]</scope>
    <source>
        <strain evidence="2 3">KACC 19175</strain>
    </source>
</reference>